<dbReference type="Gene3D" id="3.30.160.60">
    <property type="entry name" value="Classic Zinc Finger"/>
    <property type="match status" value="1"/>
</dbReference>
<dbReference type="SUPFAM" id="SSF57667">
    <property type="entry name" value="beta-beta-alpha zinc fingers"/>
    <property type="match status" value="1"/>
</dbReference>
<accession>A0A183TAG1</accession>
<feature type="domain" description="C2H2-type" evidence="2">
    <location>
        <begin position="54"/>
        <end position="76"/>
    </location>
</feature>
<dbReference type="EMBL" id="UYSU01038102">
    <property type="protein sequence ID" value="VDL99844.1"/>
    <property type="molecule type" value="Genomic_DNA"/>
</dbReference>
<dbReference type="WBParaSite" id="SSLN_0001396301-mRNA-1">
    <property type="protein sequence ID" value="SSLN_0001396301-mRNA-1"/>
    <property type="gene ID" value="SSLN_0001396301"/>
</dbReference>
<evidence type="ECO:0000313" key="3">
    <source>
        <dbReference type="EMBL" id="VDL99844.1"/>
    </source>
</evidence>
<sequence length="126" mass="13786">MRPTGSPPPRPKEWHESHRTFTSHIDLVGHLRIHRAEACEPLPGAPTHSRDRRLHCPHCPRAFTHRIGLFGHMHIHDSGIHPNANNTDTSCTPSAPTIPTATATPITMNDIPPASPISPAHNVPAN</sequence>
<evidence type="ECO:0000313" key="4">
    <source>
        <dbReference type="Proteomes" id="UP000275846"/>
    </source>
</evidence>
<dbReference type="PROSITE" id="PS00028">
    <property type="entry name" value="ZINC_FINGER_C2H2_1"/>
    <property type="match status" value="1"/>
</dbReference>
<evidence type="ECO:0000259" key="2">
    <source>
        <dbReference type="PROSITE" id="PS50157"/>
    </source>
</evidence>
<organism evidence="5">
    <name type="scientific">Schistocephalus solidus</name>
    <name type="common">Tapeworm</name>
    <dbReference type="NCBI Taxonomy" id="70667"/>
    <lineage>
        <taxon>Eukaryota</taxon>
        <taxon>Metazoa</taxon>
        <taxon>Spiralia</taxon>
        <taxon>Lophotrochozoa</taxon>
        <taxon>Platyhelminthes</taxon>
        <taxon>Cestoda</taxon>
        <taxon>Eucestoda</taxon>
        <taxon>Diphyllobothriidea</taxon>
        <taxon>Diphyllobothriidae</taxon>
        <taxon>Schistocephalus</taxon>
    </lineage>
</organism>
<reference evidence="5" key="1">
    <citation type="submission" date="2016-06" db="UniProtKB">
        <authorList>
            <consortium name="WormBaseParasite"/>
        </authorList>
    </citation>
    <scope>IDENTIFICATION</scope>
</reference>
<keyword evidence="1" id="KW-0479">Metal-binding</keyword>
<keyword evidence="1" id="KW-0863">Zinc-finger</keyword>
<gene>
    <name evidence="3" type="ORF">SSLN_LOCUS13459</name>
</gene>
<evidence type="ECO:0000256" key="1">
    <source>
        <dbReference type="PROSITE-ProRule" id="PRU00042"/>
    </source>
</evidence>
<dbReference type="InterPro" id="IPR013087">
    <property type="entry name" value="Znf_C2H2_type"/>
</dbReference>
<proteinExistence type="predicted"/>
<dbReference type="Proteomes" id="UP000275846">
    <property type="component" value="Unassembled WGS sequence"/>
</dbReference>
<name>A0A183TAG1_SCHSO</name>
<protein>
    <submittedName>
        <fullName evidence="5">C2H2-type domain-containing protein</fullName>
    </submittedName>
</protein>
<dbReference type="AlphaFoldDB" id="A0A183TAG1"/>
<evidence type="ECO:0000313" key="5">
    <source>
        <dbReference type="WBParaSite" id="SSLN_0001396301-mRNA-1"/>
    </source>
</evidence>
<keyword evidence="1" id="KW-0862">Zinc</keyword>
<dbReference type="GO" id="GO:0008270">
    <property type="term" value="F:zinc ion binding"/>
    <property type="evidence" value="ECO:0007669"/>
    <property type="project" value="UniProtKB-KW"/>
</dbReference>
<reference evidence="3 4" key="2">
    <citation type="submission" date="2018-11" db="EMBL/GenBank/DDBJ databases">
        <authorList>
            <consortium name="Pathogen Informatics"/>
        </authorList>
    </citation>
    <scope>NUCLEOTIDE SEQUENCE [LARGE SCALE GENOMIC DNA]</scope>
    <source>
        <strain evidence="3 4">NST_G2</strain>
    </source>
</reference>
<dbReference type="PROSITE" id="PS50157">
    <property type="entry name" value="ZINC_FINGER_C2H2_2"/>
    <property type="match status" value="1"/>
</dbReference>
<dbReference type="InterPro" id="IPR036236">
    <property type="entry name" value="Znf_C2H2_sf"/>
</dbReference>
<keyword evidence="4" id="KW-1185">Reference proteome</keyword>